<dbReference type="WBParaSite" id="SMUV_0000619301-mRNA-1">
    <property type="protein sequence ID" value="SMUV_0000619301-mRNA-1"/>
    <property type="gene ID" value="SMUV_0000619301"/>
</dbReference>
<protein>
    <submittedName>
        <fullName evidence="3">Uncharacterized protein</fullName>
    </submittedName>
</protein>
<feature type="region of interest" description="Disordered" evidence="1">
    <location>
        <begin position="1"/>
        <end position="32"/>
    </location>
</feature>
<evidence type="ECO:0000313" key="3">
    <source>
        <dbReference type="WBParaSite" id="SMUV_0000619301-mRNA-1"/>
    </source>
</evidence>
<sequence>MMPELNDVRCRKSRSLSPSKYSFKNIQPATMN</sequence>
<evidence type="ECO:0000256" key="1">
    <source>
        <dbReference type="SAM" id="MobiDB-lite"/>
    </source>
</evidence>
<evidence type="ECO:0000313" key="2">
    <source>
        <dbReference type="Proteomes" id="UP000046393"/>
    </source>
</evidence>
<name>A0A0N5ANK5_9BILA</name>
<reference evidence="3" key="1">
    <citation type="submission" date="2017-02" db="UniProtKB">
        <authorList>
            <consortium name="WormBaseParasite"/>
        </authorList>
    </citation>
    <scope>IDENTIFICATION</scope>
</reference>
<feature type="compositionally biased region" description="Basic and acidic residues" evidence="1">
    <location>
        <begin position="1"/>
        <end position="10"/>
    </location>
</feature>
<dbReference type="Proteomes" id="UP000046393">
    <property type="component" value="Unplaced"/>
</dbReference>
<keyword evidence="2" id="KW-1185">Reference proteome</keyword>
<organism evidence="2 3">
    <name type="scientific">Syphacia muris</name>
    <dbReference type="NCBI Taxonomy" id="451379"/>
    <lineage>
        <taxon>Eukaryota</taxon>
        <taxon>Metazoa</taxon>
        <taxon>Ecdysozoa</taxon>
        <taxon>Nematoda</taxon>
        <taxon>Chromadorea</taxon>
        <taxon>Rhabditida</taxon>
        <taxon>Spirurina</taxon>
        <taxon>Oxyuridomorpha</taxon>
        <taxon>Oxyuroidea</taxon>
        <taxon>Oxyuridae</taxon>
        <taxon>Syphacia</taxon>
    </lineage>
</organism>
<proteinExistence type="predicted"/>
<accession>A0A0N5ANK5</accession>
<dbReference type="AlphaFoldDB" id="A0A0N5ANK5"/>
<feature type="compositionally biased region" description="Polar residues" evidence="1">
    <location>
        <begin position="15"/>
        <end position="32"/>
    </location>
</feature>